<dbReference type="AlphaFoldDB" id="A0A0K8P6C5"/>
<comment type="caution">
    <text evidence="1">The sequence shown here is derived from an EMBL/GenBank/DDBJ whole genome shotgun (WGS) entry which is preliminary data.</text>
</comment>
<reference evidence="2" key="1">
    <citation type="submission" date="2015-07" db="EMBL/GenBank/DDBJ databases">
        <title>Discovery of a poly(ethylene terephthalate assimilation.</title>
        <authorList>
            <person name="Yoshida S."/>
            <person name="Hiraga K."/>
            <person name="Takehana T."/>
            <person name="Taniguchi I."/>
            <person name="Yamaji H."/>
            <person name="Maeda Y."/>
            <person name="Toyohara K."/>
            <person name="Miyamoto K."/>
            <person name="Kimura Y."/>
            <person name="Oda K."/>
        </authorList>
    </citation>
    <scope>NUCLEOTIDE SEQUENCE [LARGE SCALE GENOMIC DNA]</scope>
    <source>
        <strain evidence="2">NBRC 110686 / TISTR 2288 / 201-F6</strain>
    </source>
</reference>
<reference evidence="1 2" key="2">
    <citation type="journal article" date="2016" name="Science">
        <title>A bacterium that degrades and assimilates poly(ethylene terephthalate).</title>
        <authorList>
            <person name="Yoshida S."/>
            <person name="Hiraga K."/>
            <person name="Takehana T."/>
            <person name="Taniguchi I."/>
            <person name="Yamaji H."/>
            <person name="Maeda Y."/>
            <person name="Toyohara K."/>
            <person name="Miyamoto K."/>
            <person name="Kimura Y."/>
            <person name="Oda K."/>
        </authorList>
    </citation>
    <scope>NUCLEOTIDE SEQUENCE [LARGE SCALE GENOMIC DNA]</scope>
    <source>
        <strain evidence="2">NBRC 110686 / TISTR 2288 / 201-F6</strain>
    </source>
</reference>
<proteinExistence type="predicted"/>
<dbReference type="EMBL" id="BBYR01000058">
    <property type="protein sequence ID" value="GAP37750.1"/>
    <property type="molecule type" value="Genomic_DNA"/>
</dbReference>
<dbReference type="Proteomes" id="UP000037660">
    <property type="component" value="Unassembled WGS sequence"/>
</dbReference>
<dbReference type="OrthoDB" id="5767052at2"/>
<dbReference type="RefSeq" id="WP_157549146.1">
    <property type="nucleotide sequence ID" value="NZ_BBYR01000058.1"/>
</dbReference>
<name>A0A0K8P6C5_PISS1</name>
<sequence length="282" mass="32414">MRRWIIGALILLLAGCSTLRIGYGQGPMLAAWWLDRYADFDDGQSRRVRAALDELFRWHRGAPLADLVQWMAQVRGEVAGPITAERMCRLNDEGSQRLMAVWEHALPAIAEIAPTLQPAQLQHIAQRQAKGNEDFRDDFLQDDPAERRRESIKRARERTEMVYGRLDEAQRALLARGVAASPFDPVAWEAERLARQGEINALLRRWTTEKVPPEQIRAELKALGEHALRSPREPYRSYQRRLVDYNCAFAADLHNAMTPKQRQHAADKLKGWEDDLRSFLTK</sequence>
<accession>A0A0K8P6C5</accession>
<evidence type="ECO:0000313" key="1">
    <source>
        <dbReference type="EMBL" id="GAP37750.1"/>
    </source>
</evidence>
<keyword evidence="1" id="KW-0449">Lipoprotein</keyword>
<dbReference type="STRING" id="1547922.ISF6_3695"/>
<keyword evidence="2" id="KW-1185">Reference proteome</keyword>
<dbReference type="InterPro" id="IPR016875">
    <property type="entry name" value="UCP028200"/>
</dbReference>
<organism evidence="1 2">
    <name type="scientific">Piscinibacter sakaiensis</name>
    <name type="common">Ideonella sakaiensis</name>
    <dbReference type="NCBI Taxonomy" id="1547922"/>
    <lineage>
        <taxon>Bacteria</taxon>
        <taxon>Pseudomonadati</taxon>
        <taxon>Pseudomonadota</taxon>
        <taxon>Betaproteobacteria</taxon>
        <taxon>Burkholderiales</taxon>
        <taxon>Sphaerotilaceae</taxon>
        <taxon>Piscinibacter</taxon>
    </lineage>
</organism>
<gene>
    <name evidence="1" type="ORF">ISF6_3695</name>
</gene>
<evidence type="ECO:0000313" key="2">
    <source>
        <dbReference type="Proteomes" id="UP000037660"/>
    </source>
</evidence>
<dbReference type="Pfam" id="PF19795">
    <property type="entry name" value="DUF6279"/>
    <property type="match status" value="1"/>
</dbReference>
<protein>
    <submittedName>
        <fullName evidence="1">Lipoprotein, putative</fullName>
    </submittedName>
</protein>
<dbReference type="PROSITE" id="PS51257">
    <property type="entry name" value="PROKAR_LIPOPROTEIN"/>
    <property type="match status" value="1"/>
</dbReference>
<dbReference type="PIRSF" id="PIRSF028200">
    <property type="entry name" value="UCP028200"/>
    <property type="match status" value="1"/>
</dbReference>